<dbReference type="WBParaSite" id="ES5_v2.g19867.t1">
    <property type="protein sequence ID" value="ES5_v2.g19867.t1"/>
    <property type="gene ID" value="ES5_v2.g19867"/>
</dbReference>
<evidence type="ECO:0000313" key="1">
    <source>
        <dbReference type="Proteomes" id="UP000887579"/>
    </source>
</evidence>
<reference evidence="2" key="1">
    <citation type="submission" date="2022-11" db="UniProtKB">
        <authorList>
            <consortium name="WormBaseParasite"/>
        </authorList>
    </citation>
    <scope>IDENTIFICATION</scope>
</reference>
<name>A0AC34FRM0_9BILA</name>
<dbReference type="Proteomes" id="UP000887579">
    <property type="component" value="Unplaced"/>
</dbReference>
<proteinExistence type="predicted"/>
<organism evidence="1 2">
    <name type="scientific">Panagrolaimus sp. ES5</name>
    <dbReference type="NCBI Taxonomy" id="591445"/>
    <lineage>
        <taxon>Eukaryota</taxon>
        <taxon>Metazoa</taxon>
        <taxon>Ecdysozoa</taxon>
        <taxon>Nematoda</taxon>
        <taxon>Chromadorea</taxon>
        <taxon>Rhabditida</taxon>
        <taxon>Tylenchina</taxon>
        <taxon>Panagrolaimomorpha</taxon>
        <taxon>Panagrolaimoidea</taxon>
        <taxon>Panagrolaimidae</taxon>
        <taxon>Panagrolaimus</taxon>
    </lineage>
</organism>
<accession>A0AC34FRM0</accession>
<sequence>MRSWFFDIEDATKIQEIYRALKNVTSLCYAPENQLIFLLENGDTVLWANTRYVNFYAKIEGCNFVRCLNLRCNQWFCFCCGDPVQSWQHFSQGGQCSVTWDDVYKLTYLLRFIVISDPFTNCWLILIARLAIWIFLPLFVLFGFPFFSLRAILRIQNAIAIPTAILAAPFILTTSLILFC</sequence>
<protein>
    <submittedName>
        <fullName evidence="2">Uncharacterized protein</fullName>
    </submittedName>
</protein>
<evidence type="ECO:0000313" key="2">
    <source>
        <dbReference type="WBParaSite" id="ES5_v2.g19867.t1"/>
    </source>
</evidence>